<dbReference type="STRING" id="7375.A0A0L0CKX7"/>
<evidence type="ECO:0000313" key="6">
    <source>
        <dbReference type="Proteomes" id="UP000037069"/>
    </source>
</evidence>
<gene>
    <name evidence="5" type="ORF">FF38_14036</name>
</gene>
<sequence>MYDLQSIRRLLEHDTSGSVCPSCRISFDKGKRRKLIDTCGHERCYSCMFRNDQCPMCMNSSLKVAVLLS</sequence>
<dbReference type="OrthoDB" id="5958958at2759"/>
<keyword evidence="2" id="KW-0862">Zinc</keyword>
<comment type="caution">
    <text evidence="5">The sequence shown here is derived from an EMBL/GenBank/DDBJ whole genome shotgun (WGS) entry which is preliminary data.</text>
</comment>
<feature type="domain" description="RING-type" evidence="4">
    <location>
        <begin position="20"/>
        <end position="57"/>
    </location>
</feature>
<evidence type="ECO:0000256" key="1">
    <source>
        <dbReference type="ARBA" id="ARBA00022771"/>
    </source>
</evidence>
<evidence type="ECO:0000259" key="4">
    <source>
        <dbReference type="PROSITE" id="PS50089"/>
    </source>
</evidence>
<evidence type="ECO:0000256" key="3">
    <source>
        <dbReference type="PROSITE-ProRule" id="PRU00175"/>
    </source>
</evidence>
<name>A0A0L0CKX7_LUCCU</name>
<organism evidence="5 6">
    <name type="scientific">Lucilia cuprina</name>
    <name type="common">Green bottle fly</name>
    <name type="synonym">Australian sheep blowfly</name>
    <dbReference type="NCBI Taxonomy" id="7375"/>
    <lineage>
        <taxon>Eukaryota</taxon>
        <taxon>Metazoa</taxon>
        <taxon>Ecdysozoa</taxon>
        <taxon>Arthropoda</taxon>
        <taxon>Hexapoda</taxon>
        <taxon>Insecta</taxon>
        <taxon>Pterygota</taxon>
        <taxon>Neoptera</taxon>
        <taxon>Endopterygota</taxon>
        <taxon>Diptera</taxon>
        <taxon>Brachycera</taxon>
        <taxon>Muscomorpha</taxon>
        <taxon>Oestroidea</taxon>
        <taxon>Calliphoridae</taxon>
        <taxon>Luciliinae</taxon>
        <taxon>Lucilia</taxon>
    </lineage>
</organism>
<keyword evidence="1 3" id="KW-0479">Metal-binding</keyword>
<dbReference type="AlphaFoldDB" id="A0A0L0CKX7"/>
<accession>A0A0L0CKX7</accession>
<protein>
    <recommendedName>
        <fullName evidence="4">RING-type domain-containing protein</fullName>
    </recommendedName>
</protein>
<dbReference type="Proteomes" id="UP000037069">
    <property type="component" value="Unassembled WGS sequence"/>
</dbReference>
<evidence type="ECO:0000313" key="5">
    <source>
        <dbReference type="EMBL" id="KNC32901.1"/>
    </source>
</evidence>
<reference evidence="5 6" key="1">
    <citation type="journal article" date="2015" name="Nat. Commun.">
        <title>Lucilia cuprina genome unlocks parasitic fly biology to underpin future interventions.</title>
        <authorList>
            <person name="Anstead C.A."/>
            <person name="Korhonen P.K."/>
            <person name="Young N.D."/>
            <person name="Hall R.S."/>
            <person name="Jex A.R."/>
            <person name="Murali S.C."/>
            <person name="Hughes D.S."/>
            <person name="Lee S.F."/>
            <person name="Perry T."/>
            <person name="Stroehlein A.J."/>
            <person name="Ansell B.R."/>
            <person name="Breugelmans B."/>
            <person name="Hofmann A."/>
            <person name="Qu J."/>
            <person name="Dugan S."/>
            <person name="Lee S.L."/>
            <person name="Chao H."/>
            <person name="Dinh H."/>
            <person name="Han Y."/>
            <person name="Doddapaneni H.V."/>
            <person name="Worley K.C."/>
            <person name="Muzny D.M."/>
            <person name="Ioannidis P."/>
            <person name="Waterhouse R.M."/>
            <person name="Zdobnov E.M."/>
            <person name="James P.J."/>
            <person name="Bagnall N.H."/>
            <person name="Kotze A.C."/>
            <person name="Gibbs R.A."/>
            <person name="Richards S."/>
            <person name="Batterham P."/>
            <person name="Gasser R.B."/>
        </authorList>
    </citation>
    <scope>NUCLEOTIDE SEQUENCE [LARGE SCALE GENOMIC DNA]</scope>
    <source>
        <strain evidence="5 6">LS</strain>
        <tissue evidence="5">Full body</tissue>
    </source>
</reference>
<evidence type="ECO:0000256" key="2">
    <source>
        <dbReference type="ARBA" id="ARBA00022833"/>
    </source>
</evidence>
<keyword evidence="1 3" id="KW-0863">Zinc-finger</keyword>
<dbReference type="InterPro" id="IPR001841">
    <property type="entry name" value="Znf_RING"/>
</dbReference>
<dbReference type="EMBL" id="JRES01000259">
    <property type="protein sequence ID" value="KNC32901.1"/>
    <property type="molecule type" value="Genomic_DNA"/>
</dbReference>
<keyword evidence="6" id="KW-1185">Reference proteome</keyword>
<dbReference type="PROSITE" id="PS50089">
    <property type="entry name" value="ZF_RING_2"/>
    <property type="match status" value="1"/>
</dbReference>
<proteinExistence type="predicted"/>
<dbReference type="SUPFAM" id="SSF57850">
    <property type="entry name" value="RING/U-box"/>
    <property type="match status" value="1"/>
</dbReference>
<dbReference type="GO" id="GO:0008270">
    <property type="term" value="F:zinc ion binding"/>
    <property type="evidence" value="ECO:0007669"/>
    <property type="project" value="UniProtKB-KW"/>
</dbReference>